<proteinExistence type="predicted"/>
<evidence type="ECO:0000256" key="1">
    <source>
        <dbReference type="SAM" id="Phobius"/>
    </source>
</evidence>
<protein>
    <submittedName>
        <fullName evidence="2">Uncharacterized protein</fullName>
    </submittedName>
</protein>
<sequence length="173" mass="19373">MDEDCLAVLHNIGHGGRIVNPSRNREELHLTTRHSVVKNGTPELAAMSIFPQHHGSHYLPIFVLPVRPNDNQSWHLAPSVGLRLQTVNVIFSVNLNSTDIQTLGAIQSWNGGRLYGVSQHIRVDKVYKYASSIIIIFAVTFAIWHSLPKDPAISFIGFEYNEDAALRGVWAQR</sequence>
<dbReference type="EMBL" id="VMNF01000003">
    <property type="protein sequence ID" value="TXC10908.1"/>
    <property type="molecule type" value="Genomic_DNA"/>
</dbReference>
<reference evidence="2 3" key="1">
    <citation type="submission" date="2019-07" db="EMBL/GenBank/DDBJ databases">
        <title>The First High-Quality Draft Genome Sequence of the Causal Agent of the Current Panama Disease Epidemic.</title>
        <authorList>
            <person name="Warmington R.J."/>
            <person name="Kay W."/>
            <person name="Jeffries A."/>
            <person name="Bebber D."/>
            <person name="Moore K."/>
            <person name="Studholme D.J."/>
        </authorList>
    </citation>
    <scope>NUCLEOTIDE SEQUENCE [LARGE SCALE GENOMIC DNA]</scope>
    <source>
        <strain evidence="2 3">TR4</strain>
    </source>
</reference>
<accession>A0A5C6TLF6</accession>
<name>A0A5C6TLF6_FUSOC</name>
<evidence type="ECO:0000313" key="2">
    <source>
        <dbReference type="EMBL" id="TXC10908.1"/>
    </source>
</evidence>
<organism evidence="2 3">
    <name type="scientific">Fusarium oxysporum f. sp. cubense</name>
    <dbReference type="NCBI Taxonomy" id="61366"/>
    <lineage>
        <taxon>Eukaryota</taxon>
        <taxon>Fungi</taxon>
        <taxon>Dikarya</taxon>
        <taxon>Ascomycota</taxon>
        <taxon>Pezizomycotina</taxon>
        <taxon>Sordariomycetes</taxon>
        <taxon>Hypocreomycetidae</taxon>
        <taxon>Hypocreales</taxon>
        <taxon>Nectriaceae</taxon>
        <taxon>Fusarium</taxon>
        <taxon>Fusarium oxysporum species complex</taxon>
    </lineage>
</organism>
<keyword evidence="1" id="KW-0812">Transmembrane</keyword>
<evidence type="ECO:0000313" key="3">
    <source>
        <dbReference type="Proteomes" id="UP000321331"/>
    </source>
</evidence>
<dbReference type="AlphaFoldDB" id="A0A5C6TLF6"/>
<feature type="transmembrane region" description="Helical" evidence="1">
    <location>
        <begin position="126"/>
        <end position="147"/>
    </location>
</feature>
<keyword evidence="1" id="KW-0472">Membrane</keyword>
<keyword evidence="1" id="KW-1133">Transmembrane helix</keyword>
<dbReference type="Proteomes" id="UP000321331">
    <property type="component" value="Unassembled WGS sequence"/>
</dbReference>
<comment type="caution">
    <text evidence="2">The sequence shown here is derived from an EMBL/GenBank/DDBJ whole genome shotgun (WGS) entry which is preliminary data.</text>
</comment>
<gene>
    <name evidence="2" type="ORF">FocTR4_00006179</name>
</gene>